<evidence type="ECO:0000313" key="1">
    <source>
        <dbReference type="EMBL" id="ENV08695.1"/>
    </source>
</evidence>
<dbReference type="EMBL" id="APPH01000014">
    <property type="protein sequence ID" value="ENV08695.1"/>
    <property type="molecule type" value="Genomic_DNA"/>
</dbReference>
<sequence length="82" mass="9489">MTHIAADVTDYAERFYSDRKNEALFVPVYKLKEVNMRGNTAISCENIEIQITVDFNLSKDGTELNDLQKECCHMSNLSDRRQ</sequence>
<name>N8XNP1_9GAMM</name>
<organism evidence="1 2">
    <name type="scientific">Acinetobacter higginsii</name>
    <dbReference type="NCBI Taxonomy" id="70347"/>
    <lineage>
        <taxon>Bacteria</taxon>
        <taxon>Pseudomonadati</taxon>
        <taxon>Pseudomonadota</taxon>
        <taxon>Gammaproteobacteria</taxon>
        <taxon>Moraxellales</taxon>
        <taxon>Moraxellaceae</taxon>
        <taxon>Acinetobacter</taxon>
    </lineage>
</organism>
<dbReference type="eggNOG" id="ENOG5031SWZ">
    <property type="taxonomic scope" value="Bacteria"/>
</dbReference>
<proteinExistence type="predicted"/>
<dbReference type="AlphaFoldDB" id="N8XNP1"/>
<reference evidence="1 2" key="1">
    <citation type="submission" date="2013-02" db="EMBL/GenBank/DDBJ databases">
        <title>The Genome Sequence of Acinetobacter sp. CIP 56.2.</title>
        <authorList>
            <consortium name="The Broad Institute Genome Sequencing Platform"/>
            <consortium name="The Broad Institute Genome Sequencing Center for Infectious Disease"/>
            <person name="Cerqueira G."/>
            <person name="Feldgarden M."/>
            <person name="Courvalin P."/>
            <person name="Perichon B."/>
            <person name="Grillot-Courvalin C."/>
            <person name="Clermont D."/>
            <person name="Rocha E."/>
            <person name="Yoon E.-J."/>
            <person name="Nemec A."/>
            <person name="Walker B."/>
            <person name="Young S.K."/>
            <person name="Zeng Q."/>
            <person name="Gargeya S."/>
            <person name="Fitzgerald M."/>
            <person name="Haas B."/>
            <person name="Abouelleil A."/>
            <person name="Alvarado L."/>
            <person name="Arachchi H.M."/>
            <person name="Berlin A.M."/>
            <person name="Chapman S.B."/>
            <person name="Dewar J."/>
            <person name="Goldberg J."/>
            <person name="Griggs A."/>
            <person name="Gujja S."/>
            <person name="Hansen M."/>
            <person name="Howarth C."/>
            <person name="Imamovic A."/>
            <person name="Larimer J."/>
            <person name="McCowan C."/>
            <person name="Murphy C."/>
            <person name="Neiman D."/>
            <person name="Pearson M."/>
            <person name="Priest M."/>
            <person name="Roberts A."/>
            <person name="Saif S."/>
            <person name="Shea T."/>
            <person name="Sisk P."/>
            <person name="Sykes S."/>
            <person name="Wortman J."/>
            <person name="Nusbaum C."/>
            <person name="Birren B."/>
        </authorList>
    </citation>
    <scope>NUCLEOTIDE SEQUENCE [LARGE SCALE GENOMIC DNA]</scope>
    <source>
        <strain evidence="1 2">CIP 56.2</strain>
    </source>
</reference>
<dbReference type="Proteomes" id="UP000013209">
    <property type="component" value="Unassembled WGS sequence"/>
</dbReference>
<protein>
    <submittedName>
        <fullName evidence="1">Uncharacterized protein</fullName>
    </submittedName>
</protein>
<comment type="caution">
    <text evidence="1">The sequence shown here is derived from an EMBL/GenBank/DDBJ whole genome shotgun (WGS) entry which is preliminary data.</text>
</comment>
<evidence type="ECO:0000313" key="2">
    <source>
        <dbReference type="Proteomes" id="UP000013209"/>
    </source>
</evidence>
<dbReference type="HOGENOM" id="CLU_2550643_0_0_6"/>
<accession>N8XNP1</accession>
<gene>
    <name evidence="1" type="ORF">F966_02810</name>
</gene>
<dbReference type="STRING" id="1144672.F966_02810"/>